<dbReference type="InterPro" id="IPR036412">
    <property type="entry name" value="HAD-like_sf"/>
</dbReference>
<sequence>MTNSRRPALFLTEIEAVAFDMDGVVTDTASVHAAAWQRTFDTLLSTLEPGPNTRPFDPVGDYLTHLDGRSRTDGVRAFLAARRINLPETSEGHSGTPSVASLARDKDRFFLEQVAAHGVRAFPSTLDLVRALRAAGAGVAVVTASRNCSVVLEAAGAADLFDARVDGVEAARLGLPGKPDPALFLEAARRLGRPASRTAVVEDALSGVTAGARGGFGLVVGVDRSASNAAGRREQLYRYGADVVVTDLAELRIEAASR</sequence>
<dbReference type="AlphaFoldDB" id="A0A840VZX5"/>
<protein>
    <submittedName>
        <fullName evidence="6">HAD superfamily hydrolase (TIGR01509 family)</fullName>
    </submittedName>
</protein>
<evidence type="ECO:0000256" key="3">
    <source>
        <dbReference type="ARBA" id="ARBA00022723"/>
    </source>
</evidence>
<keyword evidence="5" id="KW-0119">Carbohydrate metabolism</keyword>
<name>A0A840VZX5_9ACTN</name>
<dbReference type="Proteomes" id="UP000579647">
    <property type="component" value="Unassembled WGS sequence"/>
</dbReference>
<dbReference type="InterPro" id="IPR006439">
    <property type="entry name" value="HAD-SF_hydro_IA"/>
</dbReference>
<evidence type="ECO:0000256" key="4">
    <source>
        <dbReference type="ARBA" id="ARBA00022842"/>
    </source>
</evidence>
<comment type="caution">
    <text evidence="6">The sequence shown here is derived from an EMBL/GenBank/DDBJ whole genome shotgun (WGS) entry which is preliminary data.</text>
</comment>
<comment type="cofactor">
    <cofactor evidence="1">
        <name>Mg(2+)</name>
        <dbReference type="ChEBI" id="CHEBI:18420"/>
    </cofactor>
</comment>
<evidence type="ECO:0000256" key="1">
    <source>
        <dbReference type="ARBA" id="ARBA00001946"/>
    </source>
</evidence>
<dbReference type="SFLD" id="SFLDS00003">
    <property type="entry name" value="Haloacid_Dehalogenase"/>
    <property type="match status" value="1"/>
</dbReference>
<dbReference type="GO" id="GO:0046872">
    <property type="term" value="F:metal ion binding"/>
    <property type="evidence" value="ECO:0007669"/>
    <property type="project" value="UniProtKB-KW"/>
</dbReference>
<dbReference type="GO" id="GO:0016787">
    <property type="term" value="F:hydrolase activity"/>
    <property type="evidence" value="ECO:0007669"/>
    <property type="project" value="UniProtKB-KW"/>
</dbReference>
<dbReference type="Gene3D" id="3.40.50.1000">
    <property type="entry name" value="HAD superfamily/HAD-like"/>
    <property type="match status" value="1"/>
</dbReference>
<keyword evidence="6" id="KW-0378">Hydrolase</keyword>
<dbReference type="Gene3D" id="1.10.150.240">
    <property type="entry name" value="Putative phosphatase, domain 2"/>
    <property type="match status" value="1"/>
</dbReference>
<dbReference type="EMBL" id="JACHDO010000001">
    <property type="protein sequence ID" value="MBB5490029.1"/>
    <property type="molecule type" value="Genomic_DNA"/>
</dbReference>
<comment type="similarity">
    <text evidence="2">Belongs to the HAD-like hydrolase superfamily. CbbY/CbbZ/Gph/YieH family.</text>
</comment>
<dbReference type="PANTHER" id="PTHR46193">
    <property type="entry name" value="6-PHOSPHOGLUCONATE PHOSPHATASE"/>
    <property type="match status" value="1"/>
</dbReference>
<dbReference type="PANTHER" id="PTHR46193:SF18">
    <property type="entry name" value="HEXITOL PHOSPHATASE B"/>
    <property type="match status" value="1"/>
</dbReference>
<evidence type="ECO:0000313" key="6">
    <source>
        <dbReference type="EMBL" id="MBB5490029.1"/>
    </source>
</evidence>
<evidence type="ECO:0000313" key="7">
    <source>
        <dbReference type="Proteomes" id="UP000579647"/>
    </source>
</evidence>
<keyword evidence="4" id="KW-0460">Magnesium</keyword>
<dbReference type="InterPro" id="IPR051600">
    <property type="entry name" value="Beta-PGM-like"/>
</dbReference>
<keyword evidence="7" id="KW-1185">Reference proteome</keyword>
<proteinExistence type="inferred from homology"/>
<dbReference type="Pfam" id="PF00702">
    <property type="entry name" value="Hydrolase"/>
    <property type="match status" value="1"/>
</dbReference>
<dbReference type="SUPFAM" id="SSF56784">
    <property type="entry name" value="HAD-like"/>
    <property type="match status" value="1"/>
</dbReference>
<dbReference type="RefSeq" id="WP_184362847.1">
    <property type="nucleotide sequence ID" value="NZ_BAAAKM010000103.1"/>
</dbReference>
<dbReference type="NCBIfam" id="TIGR01509">
    <property type="entry name" value="HAD-SF-IA-v3"/>
    <property type="match status" value="1"/>
</dbReference>
<keyword evidence="3" id="KW-0479">Metal-binding</keyword>
<dbReference type="SFLD" id="SFLDG01129">
    <property type="entry name" value="C1.5:_HAD__Beta-PGM__Phosphata"/>
    <property type="match status" value="1"/>
</dbReference>
<dbReference type="InterPro" id="IPR023214">
    <property type="entry name" value="HAD_sf"/>
</dbReference>
<gene>
    <name evidence="6" type="ORF">HNR07_001166</name>
</gene>
<evidence type="ECO:0000256" key="5">
    <source>
        <dbReference type="ARBA" id="ARBA00023277"/>
    </source>
</evidence>
<dbReference type="InterPro" id="IPR023198">
    <property type="entry name" value="PGP-like_dom2"/>
</dbReference>
<accession>A0A840VZX5</accession>
<evidence type="ECO:0000256" key="2">
    <source>
        <dbReference type="ARBA" id="ARBA00006171"/>
    </source>
</evidence>
<organism evidence="6 7">
    <name type="scientific">Nocardiopsis metallicus</name>
    <dbReference type="NCBI Taxonomy" id="179819"/>
    <lineage>
        <taxon>Bacteria</taxon>
        <taxon>Bacillati</taxon>
        <taxon>Actinomycetota</taxon>
        <taxon>Actinomycetes</taxon>
        <taxon>Streptosporangiales</taxon>
        <taxon>Nocardiopsidaceae</taxon>
        <taxon>Nocardiopsis</taxon>
    </lineage>
</organism>
<reference evidence="6 7" key="1">
    <citation type="submission" date="2020-08" db="EMBL/GenBank/DDBJ databases">
        <title>Sequencing the genomes of 1000 actinobacteria strains.</title>
        <authorList>
            <person name="Klenk H.-P."/>
        </authorList>
    </citation>
    <scope>NUCLEOTIDE SEQUENCE [LARGE SCALE GENOMIC DNA]</scope>
    <source>
        <strain evidence="6 7">DSM 44598</strain>
    </source>
</reference>